<comment type="caution">
    <text evidence="1">The sequence shown here is derived from an EMBL/GenBank/DDBJ whole genome shotgun (WGS) entry which is preliminary data.</text>
</comment>
<reference evidence="1 2" key="1">
    <citation type="submission" date="2020-02" db="EMBL/GenBank/DDBJ databases">
        <authorList>
            <person name="Ma Q."/>
            <person name="Huang Y."/>
            <person name="Song X."/>
            <person name="Pei D."/>
        </authorList>
    </citation>
    <scope>NUCLEOTIDE SEQUENCE [LARGE SCALE GENOMIC DNA]</scope>
    <source>
        <strain evidence="1">Sxm20200214</strain>
        <tissue evidence="1">Leaf</tissue>
    </source>
</reference>
<protein>
    <submittedName>
        <fullName evidence="1">Uncharacterized protein</fullName>
    </submittedName>
</protein>
<dbReference type="OrthoDB" id="4062651at2759"/>
<dbReference type="InterPro" id="IPR011009">
    <property type="entry name" value="Kinase-like_dom_sf"/>
</dbReference>
<sequence length="157" mass="17562">MQRFDVNAVIFTHLTSKLACSVNVHSTYRLNPFLQVCIDAFAGSLENKLTPLRSGSGFYVEIRTVSLEGSLEDHTFTTDDLRIKPLSWTSRVKVAVAAAKELARLDFGLARDCPKGEISYVITRVMGTFGYAALECVYQVSTEWDARRFSRKSGIDK</sequence>
<keyword evidence="2" id="KW-1185">Reference proteome</keyword>
<evidence type="ECO:0000313" key="2">
    <source>
        <dbReference type="Proteomes" id="UP000886595"/>
    </source>
</evidence>
<dbReference type="Proteomes" id="UP000886595">
    <property type="component" value="Unassembled WGS sequence"/>
</dbReference>
<dbReference type="EMBL" id="JAAMPC010000005">
    <property type="protein sequence ID" value="KAG2313499.1"/>
    <property type="molecule type" value="Genomic_DNA"/>
</dbReference>
<organism evidence="1 2">
    <name type="scientific">Brassica carinata</name>
    <name type="common">Ethiopian mustard</name>
    <name type="synonym">Abyssinian cabbage</name>
    <dbReference type="NCBI Taxonomy" id="52824"/>
    <lineage>
        <taxon>Eukaryota</taxon>
        <taxon>Viridiplantae</taxon>
        <taxon>Streptophyta</taxon>
        <taxon>Embryophyta</taxon>
        <taxon>Tracheophyta</taxon>
        <taxon>Spermatophyta</taxon>
        <taxon>Magnoliopsida</taxon>
        <taxon>eudicotyledons</taxon>
        <taxon>Gunneridae</taxon>
        <taxon>Pentapetalae</taxon>
        <taxon>rosids</taxon>
        <taxon>malvids</taxon>
        <taxon>Brassicales</taxon>
        <taxon>Brassicaceae</taxon>
        <taxon>Brassiceae</taxon>
        <taxon>Brassica</taxon>
    </lineage>
</organism>
<evidence type="ECO:0000313" key="1">
    <source>
        <dbReference type="EMBL" id="KAG2313499.1"/>
    </source>
</evidence>
<name>A0A8X7VL57_BRACI</name>
<dbReference type="AlphaFoldDB" id="A0A8X7VL57"/>
<dbReference type="PANTHER" id="PTHR45621">
    <property type="entry name" value="OS01G0588500 PROTEIN-RELATED"/>
    <property type="match status" value="1"/>
</dbReference>
<dbReference type="SUPFAM" id="SSF56112">
    <property type="entry name" value="Protein kinase-like (PK-like)"/>
    <property type="match status" value="1"/>
</dbReference>
<accession>A0A8X7VL57</accession>
<dbReference type="InterPro" id="IPR050823">
    <property type="entry name" value="Plant_Ser_Thr_Prot_Kinase"/>
</dbReference>
<gene>
    <name evidence="1" type="ORF">Bca52824_025056</name>
</gene>
<proteinExistence type="predicted"/>